<feature type="domain" description="Response regulatory" evidence="4">
    <location>
        <begin position="3"/>
        <end position="119"/>
    </location>
</feature>
<dbReference type="InterPro" id="IPR011006">
    <property type="entry name" value="CheY-like_superfamily"/>
</dbReference>
<dbReference type="Pfam" id="PF00072">
    <property type="entry name" value="Response_reg"/>
    <property type="match status" value="1"/>
</dbReference>
<reference evidence="6" key="1">
    <citation type="journal article" date="2013" name="Proc. Natl. Acad. Sci. U.S.A.">
        <title>Improving the coverage of the cyanobacterial phylum using diversity-driven genome sequencing.</title>
        <authorList>
            <person name="Shih P.M."/>
            <person name="Wu D."/>
            <person name="Latifi A."/>
            <person name="Axen S.D."/>
            <person name="Fewer D.P."/>
            <person name="Talla E."/>
            <person name="Calteau A."/>
            <person name="Cai F."/>
            <person name="Tandeau de Marsac N."/>
            <person name="Rippka R."/>
            <person name="Herdman M."/>
            <person name="Sivonen K."/>
            <person name="Coursin T."/>
            <person name="Laurent T."/>
            <person name="Goodwin L."/>
            <person name="Nolan M."/>
            <person name="Davenport K.W."/>
            <person name="Han C.S."/>
            <person name="Rubin E.M."/>
            <person name="Eisen J.A."/>
            <person name="Woyke T."/>
            <person name="Gugger M."/>
            <person name="Kerfeld C.A."/>
        </authorList>
    </citation>
    <scope>NUCLEOTIDE SEQUENCE [LARGE SCALE GENOMIC DNA]</scope>
    <source>
        <strain evidence="6">ATCC 29371 / PCC 7437</strain>
    </source>
</reference>
<keyword evidence="3" id="KW-0812">Transmembrane</keyword>
<dbReference type="AlphaFoldDB" id="K9XU86"/>
<dbReference type="SMART" id="SM00448">
    <property type="entry name" value="REC"/>
    <property type="match status" value="1"/>
</dbReference>
<dbReference type="InterPro" id="IPR001789">
    <property type="entry name" value="Sig_transdc_resp-reg_receiver"/>
</dbReference>
<dbReference type="Proteomes" id="UP000010473">
    <property type="component" value="Chromosome"/>
</dbReference>
<evidence type="ECO:0000313" key="5">
    <source>
        <dbReference type="EMBL" id="AFZ35624.1"/>
    </source>
</evidence>
<evidence type="ECO:0000256" key="1">
    <source>
        <dbReference type="ARBA" id="ARBA00023125"/>
    </source>
</evidence>
<protein>
    <submittedName>
        <fullName evidence="5">Response regulator receiver protein</fullName>
    </submittedName>
</protein>
<gene>
    <name evidence="5" type="ordered locus">Sta7437_2073</name>
</gene>
<dbReference type="PANTHER" id="PTHR43214:SF43">
    <property type="entry name" value="TWO-COMPONENT RESPONSE REGULATOR"/>
    <property type="match status" value="1"/>
</dbReference>
<evidence type="ECO:0000259" key="4">
    <source>
        <dbReference type="PROSITE" id="PS50110"/>
    </source>
</evidence>
<dbReference type="eggNOG" id="COG2197">
    <property type="taxonomic scope" value="Bacteria"/>
</dbReference>
<sequence length="294" mass="34376">MIRLLVADDQNLIRQALEVYLREEKDLEIIISVDDGMKAIAEVEKLRPDVALIDLEMPGIDGLTTTEILTQRFPDTKVIVLSSHDNQEYIYKALQFGARGYVLKTTPAQELANVIRSIYQGYLQLGPGLHEKIFPNLTQHVSSEKNLKILEQNLIYHFEEIKQEFKQALELEYNDIWKKLTEHIDQEAKQIRNDLQLETRVSLNGIKQEVEQGLKIFQQKVVRQMEDEWSNLKKYLENQGLDSNNFQEQKMMRMQLIQLRESHQKFETKLKNLYKMFLFSGLIFGIALLISSSF</sequence>
<feature type="modified residue" description="4-aspartylphosphate" evidence="2">
    <location>
        <position position="54"/>
    </location>
</feature>
<feature type="transmembrane region" description="Helical" evidence="3">
    <location>
        <begin position="273"/>
        <end position="291"/>
    </location>
</feature>
<name>K9XU86_STAC7</name>
<dbReference type="RefSeq" id="WP_015193292.1">
    <property type="nucleotide sequence ID" value="NC_019748.1"/>
</dbReference>
<dbReference type="STRING" id="111780.Sta7437_2073"/>
<dbReference type="SUPFAM" id="SSF52172">
    <property type="entry name" value="CheY-like"/>
    <property type="match status" value="1"/>
</dbReference>
<keyword evidence="3" id="KW-0472">Membrane</keyword>
<accession>K9XU86</accession>
<evidence type="ECO:0000256" key="3">
    <source>
        <dbReference type="SAM" id="Phobius"/>
    </source>
</evidence>
<dbReference type="PANTHER" id="PTHR43214">
    <property type="entry name" value="TWO-COMPONENT RESPONSE REGULATOR"/>
    <property type="match status" value="1"/>
</dbReference>
<dbReference type="Gene3D" id="3.40.50.2300">
    <property type="match status" value="1"/>
</dbReference>
<dbReference type="GO" id="GO:0000160">
    <property type="term" value="P:phosphorelay signal transduction system"/>
    <property type="evidence" value="ECO:0007669"/>
    <property type="project" value="InterPro"/>
</dbReference>
<keyword evidence="1" id="KW-0238">DNA-binding</keyword>
<dbReference type="OrthoDB" id="9797341at2"/>
<evidence type="ECO:0000313" key="6">
    <source>
        <dbReference type="Proteomes" id="UP000010473"/>
    </source>
</evidence>
<keyword evidence="6" id="KW-1185">Reference proteome</keyword>
<dbReference type="CDD" id="cd17535">
    <property type="entry name" value="REC_NarL-like"/>
    <property type="match status" value="1"/>
</dbReference>
<dbReference type="InterPro" id="IPR058245">
    <property type="entry name" value="NreC/VraR/RcsB-like_REC"/>
</dbReference>
<organism evidence="5 6">
    <name type="scientific">Stanieria cyanosphaera (strain ATCC 29371 / PCC 7437)</name>
    <dbReference type="NCBI Taxonomy" id="111780"/>
    <lineage>
        <taxon>Bacteria</taxon>
        <taxon>Bacillati</taxon>
        <taxon>Cyanobacteriota</taxon>
        <taxon>Cyanophyceae</taxon>
        <taxon>Pleurocapsales</taxon>
        <taxon>Dermocarpellaceae</taxon>
        <taxon>Stanieria</taxon>
    </lineage>
</organism>
<proteinExistence type="predicted"/>
<evidence type="ECO:0000256" key="2">
    <source>
        <dbReference type="PROSITE-ProRule" id="PRU00169"/>
    </source>
</evidence>
<keyword evidence="2" id="KW-0597">Phosphoprotein</keyword>
<dbReference type="InterPro" id="IPR039420">
    <property type="entry name" value="WalR-like"/>
</dbReference>
<dbReference type="EMBL" id="CP003653">
    <property type="protein sequence ID" value="AFZ35624.1"/>
    <property type="molecule type" value="Genomic_DNA"/>
</dbReference>
<dbReference type="KEGG" id="scs:Sta7437_2073"/>
<dbReference type="PROSITE" id="PS50110">
    <property type="entry name" value="RESPONSE_REGULATORY"/>
    <property type="match status" value="1"/>
</dbReference>
<dbReference type="HOGENOM" id="CLU_000445_90_1_3"/>
<keyword evidence="3" id="KW-1133">Transmembrane helix</keyword>
<dbReference type="GO" id="GO:0003677">
    <property type="term" value="F:DNA binding"/>
    <property type="evidence" value="ECO:0007669"/>
    <property type="project" value="UniProtKB-KW"/>
</dbReference>